<evidence type="ECO:0000256" key="1">
    <source>
        <dbReference type="ARBA" id="ARBA00022729"/>
    </source>
</evidence>
<dbReference type="EMBL" id="QVIG01000001">
    <property type="protein sequence ID" value="RGD57239.1"/>
    <property type="molecule type" value="Genomic_DNA"/>
</dbReference>
<reference evidence="4 5" key="1">
    <citation type="submission" date="2018-08" db="EMBL/GenBank/DDBJ databases">
        <title>Diversity &amp; Physiological Properties of Lignin-Decomposing Actinobacteria from Soil.</title>
        <authorList>
            <person name="Roh S.G."/>
            <person name="Kim S.B."/>
        </authorList>
    </citation>
    <scope>NUCLEOTIDE SEQUENCE [LARGE SCALE GENOMIC DNA]</scope>
    <source>
        <strain evidence="4 5">MMS17-GH009</strain>
    </source>
</reference>
<dbReference type="Pfam" id="PF05257">
    <property type="entry name" value="CHAP"/>
    <property type="match status" value="1"/>
</dbReference>
<gene>
    <name evidence="4" type="ORF">DR950_05005</name>
</gene>
<feature type="chain" id="PRO_5017003404" evidence="2">
    <location>
        <begin position="34"/>
        <end position="445"/>
    </location>
</feature>
<evidence type="ECO:0000313" key="5">
    <source>
        <dbReference type="Proteomes" id="UP000263377"/>
    </source>
</evidence>
<evidence type="ECO:0000259" key="3">
    <source>
        <dbReference type="Pfam" id="PF05257"/>
    </source>
</evidence>
<dbReference type="Gene3D" id="2.130.10.130">
    <property type="entry name" value="Integrin alpha, N-terminal"/>
    <property type="match status" value="1"/>
</dbReference>
<dbReference type="PANTHER" id="PTHR46580:SF4">
    <property type="entry name" value="ATP_GTP-BINDING PROTEIN"/>
    <property type="match status" value="1"/>
</dbReference>
<dbReference type="RefSeq" id="WP_117486056.1">
    <property type="nucleotide sequence ID" value="NZ_QVIG01000001.1"/>
</dbReference>
<keyword evidence="5" id="KW-1185">Reference proteome</keyword>
<evidence type="ECO:0000256" key="2">
    <source>
        <dbReference type="SAM" id="SignalP"/>
    </source>
</evidence>
<keyword evidence="1 2" id="KW-0732">Signal</keyword>
<dbReference type="InterPro" id="IPR013517">
    <property type="entry name" value="FG-GAP"/>
</dbReference>
<dbReference type="SUPFAM" id="SSF69318">
    <property type="entry name" value="Integrin alpha N-terminal domain"/>
    <property type="match status" value="1"/>
</dbReference>
<sequence>MRKRSLRTLVTAAFATAAVTPVLMLTGAQIAVASVGSNIVGTAEANLGHGACDTNSAGGSGYYTSCGESWCADFARWVWAQNGVNVSGLTSGAGSFGQYGSGLHSTPRVGDAAVFNYNGSDYAEHVSLVVSVNSDGSVGTIGGNQGNSQVTRGTITAGGMYGSKHVSGYVSPIGGRGSSAGTESGGAGRVRWADFDGDGRADYVILNDNGSARVFLNKGGDGHGGWSDLGQVTTGMTSDRSRVRFADYDGDGRADYILINGDGSVRVFLNKGGDGHGGWSDLGQVATGLTANPAQVTFADFDGDGRTDYVITQPDGAVGVFRNTGIGSWSDLGKVAGGVTADTSRIKWADIDGDGRADYNIVNPDGSITSYVNHGGDTGGGWTLRSKITTGLTSNQNTVDLADINGDGRADYLVTTGPTTAFLNNGGDDRNNPGWIDYGQIAAGA</sequence>
<name>A0A372ZMY2_9ACTN</name>
<dbReference type="InterPro" id="IPR038765">
    <property type="entry name" value="Papain-like_cys_pep_sf"/>
</dbReference>
<dbReference type="AlphaFoldDB" id="A0A372ZMY2"/>
<organism evidence="4 5">
    <name type="scientific">Kitasatospora xanthocidica</name>
    <dbReference type="NCBI Taxonomy" id="83382"/>
    <lineage>
        <taxon>Bacteria</taxon>
        <taxon>Bacillati</taxon>
        <taxon>Actinomycetota</taxon>
        <taxon>Actinomycetes</taxon>
        <taxon>Kitasatosporales</taxon>
        <taxon>Streptomycetaceae</taxon>
        <taxon>Kitasatospora</taxon>
    </lineage>
</organism>
<feature type="domain" description="Peptidase C51" evidence="3">
    <location>
        <begin position="67"/>
        <end position="144"/>
    </location>
</feature>
<dbReference type="InterPro" id="IPR028994">
    <property type="entry name" value="Integrin_alpha_N"/>
</dbReference>
<protein>
    <submittedName>
        <fullName evidence="4">CHAP domain-containing protein</fullName>
    </submittedName>
</protein>
<proteinExistence type="predicted"/>
<feature type="signal peptide" evidence="2">
    <location>
        <begin position="1"/>
        <end position="33"/>
    </location>
</feature>
<dbReference type="Proteomes" id="UP000263377">
    <property type="component" value="Unassembled WGS sequence"/>
</dbReference>
<dbReference type="SUPFAM" id="SSF54001">
    <property type="entry name" value="Cysteine proteinases"/>
    <property type="match status" value="1"/>
</dbReference>
<comment type="caution">
    <text evidence="4">The sequence shown here is derived from an EMBL/GenBank/DDBJ whole genome shotgun (WGS) entry which is preliminary data.</text>
</comment>
<dbReference type="Pfam" id="PF13517">
    <property type="entry name" value="FG-GAP_3"/>
    <property type="match status" value="2"/>
</dbReference>
<evidence type="ECO:0000313" key="4">
    <source>
        <dbReference type="EMBL" id="RGD57239.1"/>
    </source>
</evidence>
<accession>A0A372ZMY2</accession>
<dbReference type="PANTHER" id="PTHR46580">
    <property type="entry name" value="SENSOR KINASE-RELATED"/>
    <property type="match status" value="1"/>
</dbReference>
<dbReference type="InterPro" id="IPR007921">
    <property type="entry name" value="CHAP_dom"/>
</dbReference>